<dbReference type="EMBL" id="CAJNDS010002712">
    <property type="protein sequence ID" value="CAE7570969.1"/>
    <property type="molecule type" value="Genomic_DNA"/>
</dbReference>
<dbReference type="OrthoDB" id="10592052at2759"/>
<organism evidence="2 3">
    <name type="scientific">Symbiodinium natans</name>
    <dbReference type="NCBI Taxonomy" id="878477"/>
    <lineage>
        <taxon>Eukaryota</taxon>
        <taxon>Sar</taxon>
        <taxon>Alveolata</taxon>
        <taxon>Dinophyceae</taxon>
        <taxon>Suessiales</taxon>
        <taxon>Symbiodiniaceae</taxon>
        <taxon>Symbiodinium</taxon>
    </lineage>
</organism>
<accession>A0A812UMQ9</accession>
<sequence>MAGLFSGNMSDQMKAGPHLMGAVLALPRLDALTKVKSVNQHKSAQTLQDATSDLPSGDCGMMNQGYIKEIQGDKNRHCYWGNSDLTPGDFPGAPPPPPRQRPAGPYGYGGGYGGYGSPGYGSPGYGGGGYAGYGGEGYGWYPPPPPGGYQYNRGYGYGYGNGP</sequence>
<name>A0A812UMQ9_9DINO</name>
<reference evidence="2" key="1">
    <citation type="submission" date="2021-02" db="EMBL/GenBank/DDBJ databases">
        <authorList>
            <person name="Dougan E. K."/>
            <person name="Rhodes N."/>
            <person name="Thang M."/>
            <person name="Chan C."/>
        </authorList>
    </citation>
    <scope>NUCLEOTIDE SEQUENCE</scope>
</reference>
<dbReference type="AlphaFoldDB" id="A0A812UMQ9"/>
<evidence type="ECO:0000313" key="3">
    <source>
        <dbReference type="Proteomes" id="UP000604046"/>
    </source>
</evidence>
<keyword evidence="3" id="KW-1185">Reference proteome</keyword>
<gene>
    <name evidence="2" type="ORF">SNAT2548_LOCUS32523</name>
</gene>
<dbReference type="Proteomes" id="UP000604046">
    <property type="component" value="Unassembled WGS sequence"/>
</dbReference>
<proteinExistence type="predicted"/>
<evidence type="ECO:0000313" key="2">
    <source>
        <dbReference type="EMBL" id="CAE7570969.1"/>
    </source>
</evidence>
<protein>
    <submittedName>
        <fullName evidence="2">Uncharacterized protein</fullName>
    </submittedName>
</protein>
<evidence type="ECO:0000256" key="1">
    <source>
        <dbReference type="SAM" id="MobiDB-lite"/>
    </source>
</evidence>
<comment type="caution">
    <text evidence="2">The sequence shown here is derived from an EMBL/GenBank/DDBJ whole genome shotgun (WGS) entry which is preliminary data.</text>
</comment>
<feature type="region of interest" description="Disordered" evidence="1">
    <location>
        <begin position="83"/>
        <end position="108"/>
    </location>
</feature>
<feature type="non-terminal residue" evidence="2">
    <location>
        <position position="163"/>
    </location>
</feature>